<organism evidence="2 3">
    <name type="scientific">Clostridium gasigenes</name>
    <dbReference type="NCBI Taxonomy" id="94869"/>
    <lineage>
        <taxon>Bacteria</taxon>
        <taxon>Bacillati</taxon>
        <taxon>Bacillota</taxon>
        <taxon>Clostridia</taxon>
        <taxon>Eubacteriales</taxon>
        <taxon>Clostridiaceae</taxon>
        <taxon>Clostridium</taxon>
    </lineage>
</organism>
<keyword evidence="1" id="KW-1133">Transmembrane helix</keyword>
<dbReference type="RefSeq" id="WP_089972259.1">
    <property type="nucleotide sequence ID" value="NZ_FNJM01000015.1"/>
</dbReference>
<reference evidence="2 3" key="1">
    <citation type="submission" date="2016-10" db="EMBL/GenBank/DDBJ databases">
        <authorList>
            <person name="de Groot N.N."/>
        </authorList>
    </citation>
    <scope>NUCLEOTIDE SEQUENCE [LARGE SCALE GENOMIC DNA]</scope>
    <source>
        <strain evidence="2 3">DSM 12272</strain>
    </source>
</reference>
<evidence type="ECO:0000313" key="2">
    <source>
        <dbReference type="EMBL" id="SDP75111.1"/>
    </source>
</evidence>
<feature type="transmembrane region" description="Helical" evidence="1">
    <location>
        <begin position="163"/>
        <end position="184"/>
    </location>
</feature>
<keyword evidence="1" id="KW-0812">Transmembrane</keyword>
<gene>
    <name evidence="2" type="ORF">SAMN04488529_11512</name>
</gene>
<feature type="transmembrane region" description="Helical" evidence="1">
    <location>
        <begin position="348"/>
        <end position="366"/>
    </location>
</feature>
<feature type="transmembrane region" description="Helical" evidence="1">
    <location>
        <begin position="408"/>
        <end position="433"/>
    </location>
</feature>
<protein>
    <recommendedName>
        <fullName evidence="4">ABC-2 type transport system permease protein</fullName>
    </recommendedName>
</protein>
<feature type="transmembrane region" description="Helical" evidence="1">
    <location>
        <begin position="196"/>
        <end position="218"/>
    </location>
</feature>
<dbReference type="Proteomes" id="UP000198597">
    <property type="component" value="Unassembled WGS sequence"/>
</dbReference>
<evidence type="ECO:0000313" key="3">
    <source>
        <dbReference type="Proteomes" id="UP000198597"/>
    </source>
</evidence>
<evidence type="ECO:0008006" key="4">
    <source>
        <dbReference type="Google" id="ProtNLM"/>
    </source>
</evidence>
<dbReference type="AlphaFoldDB" id="A0A1H0V9Q1"/>
<feature type="transmembrane region" description="Helical" evidence="1">
    <location>
        <begin position="324"/>
        <end position="342"/>
    </location>
</feature>
<feature type="transmembrane region" description="Helical" evidence="1">
    <location>
        <begin position="500"/>
        <end position="521"/>
    </location>
</feature>
<keyword evidence="1" id="KW-0472">Membrane</keyword>
<name>A0A1H0V9Q1_9CLOT</name>
<dbReference type="STRING" id="94869.SAMN04488529_11512"/>
<proteinExistence type="predicted"/>
<feature type="transmembrane region" description="Helical" evidence="1">
    <location>
        <begin position="61"/>
        <end position="80"/>
    </location>
</feature>
<feature type="transmembrane region" description="Helical" evidence="1">
    <location>
        <begin position="439"/>
        <end position="463"/>
    </location>
</feature>
<keyword evidence="3" id="KW-1185">Reference proteome</keyword>
<feature type="transmembrane region" description="Helical" evidence="1">
    <location>
        <begin position="92"/>
        <end position="113"/>
    </location>
</feature>
<feature type="transmembrane region" description="Helical" evidence="1">
    <location>
        <begin position="475"/>
        <end position="494"/>
    </location>
</feature>
<evidence type="ECO:0000256" key="1">
    <source>
        <dbReference type="SAM" id="Phobius"/>
    </source>
</evidence>
<dbReference type="EMBL" id="FNJM01000015">
    <property type="protein sequence ID" value="SDP75111.1"/>
    <property type="molecule type" value="Genomic_DNA"/>
</dbReference>
<accession>A0A1H0V9Q1</accession>
<dbReference type="OrthoDB" id="1710898at2"/>
<feature type="transmembrane region" description="Helical" evidence="1">
    <location>
        <begin position="224"/>
        <end position="246"/>
    </location>
</feature>
<feature type="transmembrane region" description="Helical" evidence="1">
    <location>
        <begin position="134"/>
        <end position="157"/>
    </location>
</feature>
<sequence>MLNIFLTSFKVSFVEGANSFIYLLSKLPLIGKKIPESLYKETKIKMILGLIKYILSLFSEFFRKAIYLAIFVGIPTVALTKGRGIEVDTERLYIHIYFVLSFMAGSLLNSILLKVDNDAYNVITLMRVDPKKYYLGEIIYKIISQSIFLSPVMIINIGFKKTLIVLLTLGAFRIFGETLVLFIFNKHKVVLGRNKVLPIVLILVAPIFAYLLPFFNIILGEFIILNPISICIIIVLGFLAASYLWNSKSYTALSRRLISKGAIFNDGENLKGVAFADVAINEKNIDIKTLNSKKLNKKSGYDYLNSIFFNRHKKIVINAIRNRVVIIGVATVASVILLLIFPDYKEKVAANIIKASGYLVFVMYMISTTQRICKAMFFNCDISLLRYGYYKDPKAILDNFRVRLKRVVLYNLMPSVTICLGLTIIIIFCGKAYNIIELLPIFLAILGLSGFFSIYHLFMYYIVQPYTKDLTIKSPLFHISNFIVYMASYQALQIKVAPSYFTLVVIVITMLFIPIALFTIYKMAPKTFKLK</sequence>